<dbReference type="GO" id="GO:0006508">
    <property type="term" value="P:proteolysis"/>
    <property type="evidence" value="ECO:0007669"/>
    <property type="project" value="UniProtKB-KW"/>
</dbReference>
<organism evidence="16 17">
    <name type="scientific">Dissophora globulifera</name>
    <dbReference type="NCBI Taxonomy" id="979702"/>
    <lineage>
        <taxon>Eukaryota</taxon>
        <taxon>Fungi</taxon>
        <taxon>Fungi incertae sedis</taxon>
        <taxon>Mucoromycota</taxon>
        <taxon>Mortierellomycotina</taxon>
        <taxon>Mortierellomycetes</taxon>
        <taxon>Mortierellales</taxon>
        <taxon>Mortierellaceae</taxon>
        <taxon>Dissophora</taxon>
    </lineage>
</organism>
<proteinExistence type="inferred from homology"/>
<keyword evidence="4 9" id="KW-0479">Metal-binding</keyword>
<dbReference type="PANTHER" id="PTHR11533">
    <property type="entry name" value="PROTEASE M1 ZINC METALLOPROTEASE"/>
    <property type="match status" value="1"/>
</dbReference>
<dbReference type="GO" id="GO:0005615">
    <property type="term" value="C:extracellular space"/>
    <property type="evidence" value="ECO:0007669"/>
    <property type="project" value="TreeGrafter"/>
</dbReference>
<protein>
    <recommendedName>
        <fullName evidence="11">Aminopeptidase</fullName>
        <ecNumber evidence="11">3.4.11.-</ecNumber>
    </recommendedName>
</protein>
<dbReference type="CDD" id="cd09601">
    <property type="entry name" value="M1_APN-Q_like"/>
    <property type="match status" value="1"/>
</dbReference>
<comment type="caution">
    <text evidence="16">The sequence shown here is derived from an EMBL/GenBank/DDBJ whole genome shotgun (WGS) entry which is preliminary data.</text>
</comment>
<comment type="similarity">
    <text evidence="1 11">Belongs to the peptidase M1 family.</text>
</comment>
<evidence type="ECO:0000259" key="13">
    <source>
        <dbReference type="Pfam" id="PF01433"/>
    </source>
</evidence>
<dbReference type="PANTHER" id="PTHR11533:SF171">
    <property type="entry name" value="AMINOPEPTIDASE"/>
    <property type="match status" value="1"/>
</dbReference>
<feature type="compositionally biased region" description="Basic and acidic residues" evidence="12">
    <location>
        <begin position="189"/>
        <end position="198"/>
    </location>
</feature>
<accession>A0A9P6ULS0</accession>
<keyword evidence="3 11" id="KW-0645">Protease</keyword>
<dbReference type="GO" id="GO:0070006">
    <property type="term" value="F:metalloaminopeptidase activity"/>
    <property type="evidence" value="ECO:0007669"/>
    <property type="project" value="TreeGrafter"/>
</dbReference>
<feature type="active site" description="Proton acceptor" evidence="8">
    <location>
        <position position="399"/>
    </location>
</feature>
<evidence type="ECO:0000313" key="17">
    <source>
        <dbReference type="Proteomes" id="UP000738325"/>
    </source>
</evidence>
<evidence type="ECO:0000256" key="4">
    <source>
        <dbReference type="ARBA" id="ARBA00022723"/>
    </source>
</evidence>
<dbReference type="GO" id="GO:0042277">
    <property type="term" value="F:peptide binding"/>
    <property type="evidence" value="ECO:0007669"/>
    <property type="project" value="TreeGrafter"/>
</dbReference>
<feature type="binding site" evidence="9">
    <location>
        <position position="398"/>
    </location>
    <ligand>
        <name>Zn(2+)</name>
        <dbReference type="ChEBI" id="CHEBI:29105"/>
        <note>catalytic</note>
    </ligand>
</feature>
<feature type="binding site" evidence="9">
    <location>
        <position position="421"/>
    </location>
    <ligand>
        <name>Zn(2+)</name>
        <dbReference type="ChEBI" id="CHEBI:29105"/>
        <note>catalytic</note>
    </ligand>
</feature>
<evidence type="ECO:0000256" key="7">
    <source>
        <dbReference type="ARBA" id="ARBA00023049"/>
    </source>
</evidence>
<sequence length="962" mass="106468">MDPHEGTGRVVLPTNVRPTHYDLTLTPDLVNFTFLGQALINLDINKPTTAITLNSNQLEITSATLTNLALKTESSQAATDITLEKTNETATFTFADELQPGTTAVLCIAFKGILSESMNGFYRSSFKDNDGKTHYIATTQFEATDARKAFPCWDEPAIKATFDITLRVPSDLVALSNMNVISEKEIAHSGKLKGDSTKGPDGAPSTQKGDVPSTQKGDVPTTQKGDVPSTQKGDVPSTQKGDVPSTQKGDVPSTQKGDVPSTQKGDAAVGKPLKEVKFATTPVMSTYLVAFIVGKFEYIETVTKNLPTPITCRVYVLPGKTEEAEFALSVTPLALEYFTELFGVAYPLPKMDLITIPDFESGAMENWGLVTYRSIRLLFNEKTSDLSYKRHIAYTICHEIAHQWFGNLVTMDWWDYLWLNEGFATWVGNLAVSKFFPEWDNWSYFIADGFQMGLALDGLRSSHPIEVPCKHPHEIHQIFDAISYYKGASCIRMLSSWLGLDVFLEGIRLYIKKHAYKNTSTEDLWSALSEASGVDVGLFMNAWIKQVGYPVVSIEEDLDVSTLLFKQSRYLSSGDLTPAEDTARWTVPLGIEPSPSDSKQNVQLLSGDSHTVKLENGGHYKVNSNYDGFFRTAYPASALKRISQSIKSKDPLFTPGDRVGLLADLGALSKSGHVKTSSLLELLESFEDEDQYVVWVAIAERVNVLSSVFYKQPDDFQKALEKFQRKLFSKAAASLGWETKASDDYRSTLLRKVLLTNAGCAGDEDVVKEAQKRFAAYVAGDTKALNQNLQSTAFEIVVLHGDESDFEKVLKCWREATATDQKLAAIGALTTTRHPALVQQLLALSVSDEVKSQDIGYFFGGLSRNPASRHVLWEYIKANWEMLSKRYDGSMALLGNIVKSGVGRFASEEMAKDCEAFFEGKNVNDISRPIAQSLEVIRSNAKWVTREADDVREWLVSKGYLA</sequence>
<evidence type="ECO:0000256" key="11">
    <source>
        <dbReference type="RuleBase" id="RU364040"/>
    </source>
</evidence>
<reference evidence="16" key="1">
    <citation type="journal article" date="2020" name="Fungal Divers.">
        <title>Resolving the Mortierellaceae phylogeny through synthesis of multi-gene phylogenetics and phylogenomics.</title>
        <authorList>
            <person name="Vandepol N."/>
            <person name="Liber J."/>
            <person name="Desiro A."/>
            <person name="Na H."/>
            <person name="Kennedy M."/>
            <person name="Barry K."/>
            <person name="Grigoriev I.V."/>
            <person name="Miller A.N."/>
            <person name="O'Donnell K."/>
            <person name="Stajich J.E."/>
            <person name="Bonito G."/>
        </authorList>
    </citation>
    <scope>NUCLEOTIDE SEQUENCE</scope>
    <source>
        <strain evidence="16">REB-010B</strain>
    </source>
</reference>
<keyword evidence="2 11" id="KW-0031">Aminopeptidase</keyword>
<dbReference type="GO" id="GO:0043171">
    <property type="term" value="P:peptide catabolic process"/>
    <property type="evidence" value="ECO:0007669"/>
    <property type="project" value="TreeGrafter"/>
</dbReference>
<dbReference type="Pfam" id="PF17900">
    <property type="entry name" value="Peptidase_M1_N"/>
    <property type="match status" value="1"/>
</dbReference>
<comment type="cofactor">
    <cofactor evidence="9 11">
        <name>Zn(2+)</name>
        <dbReference type="ChEBI" id="CHEBI:29105"/>
    </cofactor>
    <text evidence="9 11">Binds 1 zinc ion per subunit.</text>
</comment>
<dbReference type="FunFam" id="1.25.50.20:FF:000002">
    <property type="entry name" value="Aminopeptidase"/>
    <property type="match status" value="1"/>
</dbReference>
<dbReference type="InterPro" id="IPR024571">
    <property type="entry name" value="ERAP1-like_C_dom"/>
</dbReference>
<dbReference type="AlphaFoldDB" id="A0A9P6ULS0"/>
<dbReference type="GO" id="GO:0016020">
    <property type="term" value="C:membrane"/>
    <property type="evidence" value="ECO:0007669"/>
    <property type="project" value="TreeGrafter"/>
</dbReference>
<feature type="domain" description="Peptidase M1 membrane alanine aminopeptidase" evidence="13">
    <location>
        <begin position="326"/>
        <end position="543"/>
    </location>
</feature>
<feature type="site" description="Transition state stabilizer" evidence="10">
    <location>
        <position position="484"/>
    </location>
</feature>
<evidence type="ECO:0000256" key="10">
    <source>
        <dbReference type="PIRSR" id="PIRSR634016-4"/>
    </source>
</evidence>
<gene>
    <name evidence="16" type="primary">APE2</name>
    <name evidence="16" type="ORF">BGZ99_000262</name>
</gene>
<evidence type="ECO:0000259" key="14">
    <source>
        <dbReference type="Pfam" id="PF11838"/>
    </source>
</evidence>
<dbReference type="GO" id="GO:0005737">
    <property type="term" value="C:cytoplasm"/>
    <property type="evidence" value="ECO:0007669"/>
    <property type="project" value="TreeGrafter"/>
</dbReference>
<dbReference type="FunFam" id="1.10.390.10:FF:000001">
    <property type="entry name" value="Aminopeptidase"/>
    <property type="match status" value="1"/>
</dbReference>
<keyword evidence="7 11" id="KW-0482">Metalloprotease</keyword>
<dbReference type="EMBL" id="JAAAIP010001036">
    <property type="protein sequence ID" value="KAG0310619.1"/>
    <property type="molecule type" value="Genomic_DNA"/>
</dbReference>
<dbReference type="OrthoDB" id="10031169at2759"/>
<dbReference type="InterPro" id="IPR034016">
    <property type="entry name" value="M1_APN-typ"/>
</dbReference>
<evidence type="ECO:0000256" key="12">
    <source>
        <dbReference type="SAM" id="MobiDB-lite"/>
    </source>
</evidence>
<feature type="domain" description="ERAP1-like C-terminal" evidence="14">
    <location>
        <begin position="620"/>
        <end position="938"/>
    </location>
</feature>
<evidence type="ECO:0000256" key="5">
    <source>
        <dbReference type="ARBA" id="ARBA00022801"/>
    </source>
</evidence>
<dbReference type="Gene3D" id="2.60.40.1730">
    <property type="entry name" value="tricorn interacting facor f3 domain"/>
    <property type="match status" value="1"/>
</dbReference>
<dbReference type="Proteomes" id="UP000738325">
    <property type="component" value="Unassembled WGS sequence"/>
</dbReference>
<feature type="compositionally biased region" description="Polar residues" evidence="12">
    <location>
        <begin position="204"/>
        <end position="264"/>
    </location>
</feature>
<dbReference type="SUPFAM" id="SSF55486">
    <property type="entry name" value="Metalloproteases ('zincins'), catalytic domain"/>
    <property type="match status" value="1"/>
</dbReference>
<feature type="binding site" evidence="9">
    <location>
        <position position="402"/>
    </location>
    <ligand>
        <name>Zn(2+)</name>
        <dbReference type="ChEBI" id="CHEBI:29105"/>
        <note>catalytic</note>
    </ligand>
</feature>
<evidence type="ECO:0000256" key="9">
    <source>
        <dbReference type="PIRSR" id="PIRSR634016-3"/>
    </source>
</evidence>
<dbReference type="InterPro" id="IPR042097">
    <property type="entry name" value="Aminopeptidase_N-like_N_sf"/>
</dbReference>
<dbReference type="SUPFAM" id="SSF63737">
    <property type="entry name" value="Leukotriene A4 hydrolase N-terminal domain"/>
    <property type="match status" value="1"/>
</dbReference>
<evidence type="ECO:0000259" key="15">
    <source>
        <dbReference type="Pfam" id="PF17900"/>
    </source>
</evidence>
<name>A0A9P6ULS0_9FUNG</name>
<evidence type="ECO:0000256" key="1">
    <source>
        <dbReference type="ARBA" id="ARBA00010136"/>
    </source>
</evidence>
<evidence type="ECO:0000256" key="2">
    <source>
        <dbReference type="ARBA" id="ARBA00022438"/>
    </source>
</evidence>
<dbReference type="FunFam" id="2.60.40.1730:FF:000002">
    <property type="entry name" value="Aminopeptidase"/>
    <property type="match status" value="1"/>
</dbReference>
<evidence type="ECO:0000256" key="8">
    <source>
        <dbReference type="PIRSR" id="PIRSR634016-1"/>
    </source>
</evidence>
<dbReference type="GO" id="GO:0008270">
    <property type="term" value="F:zinc ion binding"/>
    <property type="evidence" value="ECO:0007669"/>
    <property type="project" value="UniProtKB-UniRule"/>
</dbReference>
<dbReference type="Gene3D" id="1.25.50.20">
    <property type="match status" value="1"/>
</dbReference>
<keyword evidence="6 9" id="KW-0862">Zinc</keyword>
<evidence type="ECO:0000313" key="16">
    <source>
        <dbReference type="EMBL" id="KAG0310619.1"/>
    </source>
</evidence>
<dbReference type="Gene3D" id="1.10.390.10">
    <property type="entry name" value="Neutral Protease Domain 2"/>
    <property type="match status" value="1"/>
</dbReference>
<feature type="domain" description="Aminopeptidase N-like N-terminal" evidence="15">
    <location>
        <begin position="18"/>
        <end position="186"/>
    </location>
</feature>
<evidence type="ECO:0000256" key="3">
    <source>
        <dbReference type="ARBA" id="ARBA00022670"/>
    </source>
</evidence>
<dbReference type="InterPro" id="IPR014782">
    <property type="entry name" value="Peptidase_M1_dom"/>
</dbReference>
<dbReference type="Gene3D" id="2.60.40.1910">
    <property type="match status" value="1"/>
</dbReference>
<dbReference type="InterPro" id="IPR027268">
    <property type="entry name" value="Peptidase_M4/M1_CTD_sf"/>
</dbReference>
<keyword evidence="5 11" id="KW-0378">Hydrolase</keyword>
<evidence type="ECO:0000256" key="6">
    <source>
        <dbReference type="ARBA" id="ARBA00022833"/>
    </source>
</evidence>
<feature type="region of interest" description="Disordered" evidence="12">
    <location>
        <begin position="189"/>
        <end position="267"/>
    </location>
</feature>
<dbReference type="Pfam" id="PF11838">
    <property type="entry name" value="ERAP1_C"/>
    <property type="match status" value="1"/>
</dbReference>
<keyword evidence="17" id="KW-1185">Reference proteome</keyword>
<dbReference type="InterPro" id="IPR045357">
    <property type="entry name" value="Aminopeptidase_N-like_N"/>
</dbReference>
<dbReference type="InterPro" id="IPR050344">
    <property type="entry name" value="Peptidase_M1_aminopeptidases"/>
</dbReference>
<dbReference type="Pfam" id="PF01433">
    <property type="entry name" value="Peptidase_M1"/>
    <property type="match status" value="1"/>
</dbReference>
<dbReference type="EC" id="3.4.11.-" evidence="11"/>